<feature type="region of interest" description="Disordered" evidence="1">
    <location>
        <begin position="33"/>
        <end position="79"/>
    </location>
</feature>
<keyword evidence="4" id="KW-1185">Reference proteome</keyword>
<dbReference type="PROSITE" id="PS50921">
    <property type="entry name" value="ANTAR"/>
    <property type="match status" value="1"/>
</dbReference>
<evidence type="ECO:0000256" key="1">
    <source>
        <dbReference type="SAM" id="MobiDB-lite"/>
    </source>
</evidence>
<comment type="caution">
    <text evidence="3">The sequence shown here is derived from an EMBL/GenBank/DDBJ whole genome shotgun (WGS) entry which is preliminary data.</text>
</comment>
<name>A0A7K1FTL2_9ACTN</name>
<dbReference type="Proteomes" id="UP000460221">
    <property type="component" value="Unassembled WGS sequence"/>
</dbReference>
<dbReference type="AlphaFoldDB" id="A0A7K1FTL2"/>
<dbReference type="InterPro" id="IPR036388">
    <property type="entry name" value="WH-like_DNA-bd_sf"/>
</dbReference>
<evidence type="ECO:0000313" key="3">
    <source>
        <dbReference type="EMBL" id="MTD17495.1"/>
    </source>
</evidence>
<dbReference type="InterPro" id="IPR005561">
    <property type="entry name" value="ANTAR"/>
</dbReference>
<protein>
    <submittedName>
        <fullName evidence="3">ANTAR domain-containing protein</fullName>
    </submittedName>
</protein>
<evidence type="ECO:0000259" key="2">
    <source>
        <dbReference type="PROSITE" id="PS50921"/>
    </source>
</evidence>
<dbReference type="EMBL" id="WLYK01000022">
    <property type="protein sequence ID" value="MTD17495.1"/>
    <property type="molecule type" value="Genomic_DNA"/>
</dbReference>
<gene>
    <name evidence="3" type="ORF">GIS00_26560</name>
</gene>
<sequence>MDARHRIGLAQGILMGRYRLTADQAFTVIRRISNDQQQNWQPSPPKSSKTTGYQPNCPAVRSRAAGRKGTEQHHGRPRP</sequence>
<feature type="domain" description="ANTAR" evidence="2">
    <location>
        <begin position="1"/>
        <end position="48"/>
    </location>
</feature>
<proteinExistence type="predicted"/>
<dbReference type="Gene3D" id="1.10.10.10">
    <property type="entry name" value="Winged helix-like DNA-binding domain superfamily/Winged helix DNA-binding domain"/>
    <property type="match status" value="1"/>
</dbReference>
<dbReference type="RefSeq" id="WP_407666936.1">
    <property type="nucleotide sequence ID" value="NZ_WLYK01000022.1"/>
</dbReference>
<evidence type="ECO:0000313" key="4">
    <source>
        <dbReference type="Proteomes" id="UP000460221"/>
    </source>
</evidence>
<feature type="compositionally biased region" description="Polar residues" evidence="1">
    <location>
        <begin position="34"/>
        <end position="54"/>
    </location>
</feature>
<accession>A0A7K1FTL2</accession>
<feature type="compositionally biased region" description="Basic and acidic residues" evidence="1">
    <location>
        <begin position="68"/>
        <end position="79"/>
    </location>
</feature>
<reference evidence="3 4" key="1">
    <citation type="submission" date="2019-11" db="EMBL/GenBank/DDBJ databases">
        <authorList>
            <person name="Jiang L.-Q."/>
        </authorList>
    </citation>
    <scope>NUCLEOTIDE SEQUENCE [LARGE SCALE GENOMIC DNA]</scope>
    <source>
        <strain evidence="3 4">YIM 132087</strain>
    </source>
</reference>
<organism evidence="3 4">
    <name type="scientific">Nakamurella alba</name>
    <dbReference type="NCBI Taxonomy" id="2665158"/>
    <lineage>
        <taxon>Bacteria</taxon>
        <taxon>Bacillati</taxon>
        <taxon>Actinomycetota</taxon>
        <taxon>Actinomycetes</taxon>
        <taxon>Nakamurellales</taxon>
        <taxon>Nakamurellaceae</taxon>
        <taxon>Nakamurella</taxon>
    </lineage>
</organism>
<dbReference type="Pfam" id="PF03861">
    <property type="entry name" value="ANTAR"/>
    <property type="match status" value="1"/>
</dbReference>
<dbReference type="GO" id="GO:0003723">
    <property type="term" value="F:RNA binding"/>
    <property type="evidence" value="ECO:0007669"/>
    <property type="project" value="InterPro"/>
</dbReference>